<evidence type="ECO:0000313" key="2">
    <source>
        <dbReference type="Proteomes" id="UP001162992"/>
    </source>
</evidence>
<name>A0ACC2DCD2_DIPCM</name>
<sequence>MKCFYLFQYQRKENNPNINKSKCWPYSISGSNQAEQRSGSEKSQSTSGPRSGSEKQSQTASDTSCSSSSPSVFPTAGYRLNELRIFKLSELKAATRNFNVGNFLGEGGFGCVYRGWIRHKDAEGKDVKLEVAVKRLNTRGHQGHKEWLSEVKYLGLVNHPNLVKLEGYCVEDDARGIQLLLVYEYMPNKSLEAHLFGTSMPVLSWERRLQIAIGAAHGLVYLHQQLDFQIIYRDFKSSNILLDNGFMPKLSDFGLAREGPDVGATHVTTEVVGTMGYAAPEYVHTGHLTSKSDVWGFGIVLLELLTGRKALNSSLPKNEQWLLEWAKPYMGDPRKVHKIMDPRLEEYSLQAAQKLFSLACQCLVKNPKSRPTMNDVVSAMKQIMEPPTPGSIIINFTSDTQELEVRDEKDRPSLNPREKYQSLKEEMNLKMKESGNPVWQKLAKPKTVRTL</sequence>
<accession>A0ACC2DCD2</accession>
<protein>
    <submittedName>
        <fullName evidence="1">Uncharacterized protein</fullName>
    </submittedName>
</protein>
<comment type="caution">
    <text evidence="1">The sequence shown here is derived from an EMBL/GenBank/DDBJ whole genome shotgun (WGS) entry which is preliminary data.</text>
</comment>
<evidence type="ECO:0000313" key="1">
    <source>
        <dbReference type="EMBL" id="KAJ7551969.1"/>
    </source>
</evidence>
<dbReference type="EMBL" id="CM055097">
    <property type="protein sequence ID" value="KAJ7551969.1"/>
    <property type="molecule type" value="Genomic_DNA"/>
</dbReference>
<gene>
    <name evidence="1" type="ORF">O6H91_06G036600</name>
</gene>
<organism evidence="1 2">
    <name type="scientific">Diphasiastrum complanatum</name>
    <name type="common">Issler's clubmoss</name>
    <name type="synonym">Lycopodium complanatum</name>
    <dbReference type="NCBI Taxonomy" id="34168"/>
    <lineage>
        <taxon>Eukaryota</taxon>
        <taxon>Viridiplantae</taxon>
        <taxon>Streptophyta</taxon>
        <taxon>Embryophyta</taxon>
        <taxon>Tracheophyta</taxon>
        <taxon>Lycopodiopsida</taxon>
        <taxon>Lycopodiales</taxon>
        <taxon>Lycopodiaceae</taxon>
        <taxon>Lycopodioideae</taxon>
        <taxon>Diphasiastrum</taxon>
    </lineage>
</organism>
<reference evidence="2" key="1">
    <citation type="journal article" date="2024" name="Proc. Natl. Acad. Sci. U.S.A.">
        <title>Extraordinary preservation of gene collinearity over three hundred million years revealed in homosporous lycophytes.</title>
        <authorList>
            <person name="Li C."/>
            <person name="Wickell D."/>
            <person name="Kuo L.Y."/>
            <person name="Chen X."/>
            <person name="Nie B."/>
            <person name="Liao X."/>
            <person name="Peng D."/>
            <person name="Ji J."/>
            <person name="Jenkins J."/>
            <person name="Williams M."/>
            <person name="Shu S."/>
            <person name="Plott C."/>
            <person name="Barry K."/>
            <person name="Rajasekar S."/>
            <person name="Grimwood J."/>
            <person name="Han X."/>
            <person name="Sun S."/>
            <person name="Hou Z."/>
            <person name="He W."/>
            <person name="Dai G."/>
            <person name="Sun C."/>
            <person name="Schmutz J."/>
            <person name="Leebens-Mack J.H."/>
            <person name="Li F.W."/>
            <person name="Wang L."/>
        </authorList>
    </citation>
    <scope>NUCLEOTIDE SEQUENCE [LARGE SCALE GENOMIC DNA]</scope>
    <source>
        <strain evidence="2">cv. PW_Plant_1</strain>
    </source>
</reference>
<dbReference type="Proteomes" id="UP001162992">
    <property type="component" value="Chromosome 6"/>
</dbReference>
<proteinExistence type="predicted"/>
<keyword evidence="2" id="KW-1185">Reference proteome</keyword>